<evidence type="ECO:0000313" key="3">
    <source>
        <dbReference type="Proteomes" id="UP000317421"/>
    </source>
</evidence>
<keyword evidence="3" id="KW-1185">Reference proteome</keyword>
<protein>
    <recommendedName>
        <fullName evidence="1">DUF6883 domain-containing protein</fullName>
    </recommendedName>
</protein>
<dbReference type="RefSeq" id="WP_146446618.1">
    <property type="nucleotide sequence ID" value="NZ_SJPR01000008.1"/>
</dbReference>
<gene>
    <name evidence="2" type="ORF">Pla108_39400</name>
</gene>
<sequence length="114" mass="12492">MPIPHSESAVVPAEKLTDYLLNLSHPVGGPKARWFQSHGFVVESAESLKECLLGIARTSDDFAEEMTLYGAKYVGRGELECPDGARPRIVTVWIVETGTLAPRFVTAYPDEVDS</sequence>
<dbReference type="Pfam" id="PF21814">
    <property type="entry name" value="DUF6883"/>
    <property type="match status" value="1"/>
</dbReference>
<comment type="caution">
    <text evidence="2">The sequence shown here is derived from an EMBL/GenBank/DDBJ whole genome shotgun (WGS) entry which is preliminary data.</text>
</comment>
<dbReference type="AlphaFoldDB" id="A0A5C6A205"/>
<dbReference type="EMBL" id="SJPR01000008">
    <property type="protein sequence ID" value="TWT93446.1"/>
    <property type="molecule type" value="Genomic_DNA"/>
</dbReference>
<proteinExistence type="predicted"/>
<reference evidence="2 3" key="1">
    <citation type="submission" date="2019-02" db="EMBL/GenBank/DDBJ databases">
        <title>Deep-cultivation of Planctomycetes and their phenomic and genomic characterization uncovers novel biology.</title>
        <authorList>
            <person name="Wiegand S."/>
            <person name="Jogler M."/>
            <person name="Boedeker C."/>
            <person name="Pinto D."/>
            <person name="Vollmers J."/>
            <person name="Rivas-Marin E."/>
            <person name="Kohn T."/>
            <person name="Peeters S.H."/>
            <person name="Heuer A."/>
            <person name="Rast P."/>
            <person name="Oberbeckmann S."/>
            <person name="Bunk B."/>
            <person name="Jeske O."/>
            <person name="Meyerdierks A."/>
            <person name="Storesund J.E."/>
            <person name="Kallscheuer N."/>
            <person name="Luecker S."/>
            <person name="Lage O.M."/>
            <person name="Pohl T."/>
            <person name="Merkel B.J."/>
            <person name="Hornburger P."/>
            <person name="Mueller R.-W."/>
            <person name="Bruemmer F."/>
            <person name="Labrenz M."/>
            <person name="Spormann A.M."/>
            <person name="Op Den Camp H."/>
            <person name="Overmann J."/>
            <person name="Amann R."/>
            <person name="Jetten M.S.M."/>
            <person name="Mascher T."/>
            <person name="Medema M.H."/>
            <person name="Devos D.P."/>
            <person name="Kaster A.-K."/>
            <person name="Ovreas L."/>
            <person name="Rohde M."/>
            <person name="Galperin M.Y."/>
            <person name="Jogler C."/>
        </authorList>
    </citation>
    <scope>NUCLEOTIDE SEQUENCE [LARGE SCALE GENOMIC DNA]</scope>
    <source>
        <strain evidence="2 3">Pla108</strain>
    </source>
</reference>
<dbReference type="InterPro" id="IPR049250">
    <property type="entry name" value="DUF6883"/>
</dbReference>
<feature type="domain" description="DUF6883" evidence="1">
    <location>
        <begin position="4"/>
        <end position="110"/>
    </location>
</feature>
<evidence type="ECO:0000313" key="2">
    <source>
        <dbReference type="EMBL" id="TWT93446.1"/>
    </source>
</evidence>
<organism evidence="2 3">
    <name type="scientific">Botrimarina colliarenosi</name>
    <dbReference type="NCBI Taxonomy" id="2528001"/>
    <lineage>
        <taxon>Bacteria</taxon>
        <taxon>Pseudomonadati</taxon>
        <taxon>Planctomycetota</taxon>
        <taxon>Planctomycetia</taxon>
        <taxon>Pirellulales</taxon>
        <taxon>Lacipirellulaceae</taxon>
        <taxon>Botrimarina</taxon>
    </lineage>
</organism>
<dbReference type="Proteomes" id="UP000317421">
    <property type="component" value="Unassembled WGS sequence"/>
</dbReference>
<evidence type="ECO:0000259" key="1">
    <source>
        <dbReference type="Pfam" id="PF21814"/>
    </source>
</evidence>
<name>A0A5C6A205_9BACT</name>
<accession>A0A5C6A205</accession>
<dbReference type="OrthoDB" id="277917at2"/>